<dbReference type="PANTHER" id="PTHR43881">
    <property type="entry name" value="GAMMA-GLUTAMYLTRANSPEPTIDASE (AFU_ORTHOLOGUE AFUA_4G13580)"/>
    <property type="match status" value="1"/>
</dbReference>
<name>F0WRX5_9STRA</name>
<gene>
    <name evidence="1" type="primary">AlNc14C222G9118</name>
    <name evidence="1" type="ORF">ALNC14_102360</name>
</gene>
<dbReference type="Pfam" id="PF01019">
    <property type="entry name" value="G_glu_transpept"/>
    <property type="match status" value="1"/>
</dbReference>
<protein>
    <submittedName>
        <fullName evidence="1">Gammaglutamyltranspeptidase putative</fullName>
    </submittedName>
</protein>
<dbReference type="HOGENOM" id="CLU_835247_0_0_1"/>
<dbReference type="EMBL" id="FR824267">
    <property type="protein sequence ID" value="CCA24092.1"/>
    <property type="molecule type" value="Genomic_DNA"/>
</dbReference>
<evidence type="ECO:0000313" key="1">
    <source>
        <dbReference type="EMBL" id="CCA24092.1"/>
    </source>
</evidence>
<dbReference type="PANTHER" id="PTHR43881:SF1">
    <property type="entry name" value="GAMMA-GLUTAMYLTRANSPEPTIDASE (AFU_ORTHOLOGUE AFUA_4G13580)"/>
    <property type="match status" value="1"/>
</dbReference>
<dbReference type="Gene3D" id="3.60.20.40">
    <property type="match status" value="1"/>
</dbReference>
<dbReference type="SUPFAM" id="SSF56235">
    <property type="entry name" value="N-terminal nucleophile aminohydrolases (Ntn hydrolases)"/>
    <property type="match status" value="1"/>
</dbReference>
<dbReference type="InterPro" id="IPR029055">
    <property type="entry name" value="Ntn_hydrolases_N"/>
</dbReference>
<dbReference type="InterPro" id="IPR043137">
    <property type="entry name" value="GGT_ssub_C"/>
</dbReference>
<proteinExistence type="predicted"/>
<dbReference type="AlphaFoldDB" id="F0WRX5"/>
<sequence length="333" mass="37907">MGGYIQPQGHVQLMCNLRWFGMDPQKAIDAPTLCMHGLDQLRHVDDTNLQIWLEHGIDESVVQEMRSLGHKVGLISSTKKQCLRSCTDNLKKEYEGLPMKSATVNFISAKDKRHTFGLICVVQRRRGVPFRSCRYRSVPPAFFLPNFSTKSRLEFCISFKLTPNVRRSHMANEHMLPLPPFQRFVAQENCGNISNGKDFVLTFDSAQRRVDWNYPWDLTGSAYTSFSVVFIVQGILPKHGRAGVNHLNVFELYGNQFLKLSAVNQVQDVLKNLLCKMQLITKEDMNCNPATADDLGRYYKKGSIFDELLYKSDRFPSVDIGQVGLITDGSDPY</sequence>
<organism evidence="1">
    <name type="scientific">Albugo laibachii Nc14</name>
    <dbReference type="NCBI Taxonomy" id="890382"/>
    <lineage>
        <taxon>Eukaryota</taxon>
        <taxon>Sar</taxon>
        <taxon>Stramenopiles</taxon>
        <taxon>Oomycota</taxon>
        <taxon>Peronosporomycetes</taxon>
        <taxon>Albuginales</taxon>
        <taxon>Albuginaceae</taxon>
        <taxon>Albugo</taxon>
    </lineage>
</organism>
<accession>F0WRX5</accession>
<reference evidence="1" key="2">
    <citation type="submission" date="2011-02" db="EMBL/GenBank/DDBJ databases">
        <authorList>
            <person name="MacLean D."/>
        </authorList>
    </citation>
    <scope>NUCLEOTIDE SEQUENCE</scope>
</reference>
<dbReference type="InterPro" id="IPR052896">
    <property type="entry name" value="GGT-like_enzyme"/>
</dbReference>
<reference evidence="1" key="1">
    <citation type="journal article" date="2011" name="PLoS Biol.">
        <title>Gene gain and loss during evolution of obligate parasitism in the white rust pathogen of Arabidopsis thaliana.</title>
        <authorList>
            <person name="Kemen E."/>
            <person name="Gardiner A."/>
            <person name="Schultz-Larsen T."/>
            <person name="Kemen A.C."/>
            <person name="Balmuth A.L."/>
            <person name="Robert-Seilaniantz A."/>
            <person name="Bailey K."/>
            <person name="Holub E."/>
            <person name="Studholme D.J."/>
            <person name="Maclean D."/>
            <person name="Jones J.D."/>
        </authorList>
    </citation>
    <scope>NUCLEOTIDE SEQUENCE</scope>
</reference>